<dbReference type="RefSeq" id="WP_015019881.1">
    <property type="nucleotide sequence ID" value="NC_018719.1"/>
</dbReference>
<organism evidence="1 2">
    <name type="scientific">Nitrososphaera gargensis (strain Ga9.2)</name>
    <dbReference type="NCBI Taxonomy" id="1237085"/>
    <lineage>
        <taxon>Archaea</taxon>
        <taxon>Nitrososphaerota</taxon>
        <taxon>Nitrososphaeria</taxon>
        <taxon>Nitrososphaerales</taxon>
        <taxon>Nitrososphaeraceae</taxon>
        <taxon>Nitrososphaera</taxon>
    </lineage>
</organism>
<dbReference type="KEGG" id="nga:Ngar_c24220"/>
<dbReference type="EMBL" id="CP002408">
    <property type="protein sequence ID" value="AFU59346.1"/>
    <property type="molecule type" value="Genomic_DNA"/>
</dbReference>
<dbReference type="InParanoid" id="K0ID79"/>
<protein>
    <submittedName>
        <fullName evidence="1">Uncharacterized protein</fullName>
    </submittedName>
</protein>
<dbReference type="Proteomes" id="UP000008037">
    <property type="component" value="Chromosome"/>
</dbReference>
<reference evidence="1 2" key="1">
    <citation type="journal article" date="2012" name="Environ. Microbiol.">
        <title>The genome of the ammonia-oxidizing Candidatus Nitrososphaera gargensis: insights into metabolic versatility and environmental adaptations.</title>
        <authorList>
            <person name="Spang A."/>
            <person name="Poehlein A."/>
            <person name="Offre P."/>
            <person name="Zumbragel S."/>
            <person name="Haider S."/>
            <person name="Rychlik N."/>
            <person name="Nowka B."/>
            <person name="Schmeisser C."/>
            <person name="Lebedeva E.V."/>
            <person name="Rattei T."/>
            <person name="Bohm C."/>
            <person name="Schmid M."/>
            <person name="Galushko A."/>
            <person name="Hatzenpichler R."/>
            <person name="Weinmaier T."/>
            <person name="Daniel R."/>
            <person name="Schleper C."/>
            <person name="Spieck E."/>
            <person name="Streit W."/>
            <person name="Wagner M."/>
        </authorList>
    </citation>
    <scope>NUCLEOTIDE SEQUENCE [LARGE SCALE GENOMIC DNA]</scope>
    <source>
        <strain evidence="2">Ga9.2</strain>
    </source>
</reference>
<dbReference type="GeneID" id="13794439"/>
<keyword evidence="2" id="KW-1185">Reference proteome</keyword>
<gene>
    <name evidence="1" type="ordered locus">Ngar_c24220</name>
</gene>
<name>K0ID79_NITGG</name>
<proteinExistence type="predicted"/>
<dbReference type="HOGENOM" id="CLU_1227689_0_0_2"/>
<accession>K0ID79</accession>
<dbReference type="OrthoDB" id="379668at2157"/>
<dbReference type="AlphaFoldDB" id="K0ID79"/>
<dbReference type="BioCyc" id="CNIT1237085:G1324-2420-MONOMER"/>
<evidence type="ECO:0000313" key="1">
    <source>
        <dbReference type="EMBL" id="AFU59346.1"/>
    </source>
</evidence>
<evidence type="ECO:0000313" key="2">
    <source>
        <dbReference type="Proteomes" id="UP000008037"/>
    </source>
</evidence>
<sequence>MKNDEVVIRVHDSAGNIKSEQKAHNIITSAGAIYFCVQMNRCESHITGETPNVVSVANPTWWVQFISGTPNSNEPTAADCTAPSGGGALSGVVSAGRCITSFGAPPAQYQAGGSIITVSATTGSGQLRGTGTFDTTNNFVQLTPATVCSIVNDGTAPSSGTCQFTDSTPVLTNMSGGTITINGLALASGDGSNTAAGPLIIAESAITAVTLNPNDTISVSWTIVT</sequence>